<proteinExistence type="predicted"/>
<accession>A0ABS1DBJ0</accession>
<sequence>MTDARPATLDDMIADELGVWLWCNNCHYHRSMDPSPLADKLGGDFPVPDVGRRARCGSCGSRNVESRPDWTSRSIGVVTRHTLDEDG</sequence>
<evidence type="ECO:0000313" key="1">
    <source>
        <dbReference type="EMBL" id="MBK1666933.1"/>
    </source>
</evidence>
<dbReference type="RefSeq" id="WP_200338991.1">
    <property type="nucleotide sequence ID" value="NZ_NRRL01000003.1"/>
</dbReference>
<keyword evidence="2" id="KW-1185">Reference proteome</keyword>
<protein>
    <submittedName>
        <fullName evidence="1">Uncharacterized protein</fullName>
    </submittedName>
</protein>
<dbReference type="Proteomes" id="UP001296873">
    <property type="component" value="Unassembled WGS sequence"/>
</dbReference>
<evidence type="ECO:0000313" key="2">
    <source>
        <dbReference type="Proteomes" id="UP001296873"/>
    </source>
</evidence>
<comment type="caution">
    <text evidence="1">The sequence shown here is derived from an EMBL/GenBank/DDBJ whole genome shotgun (WGS) entry which is preliminary data.</text>
</comment>
<dbReference type="EMBL" id="NRRL01000003">
    <property type="protein sequence ID" value="MBK1666933.1"/>
    <property type="molecule type" value="Genomic_DNA"/>
</dbReference>
<reference evidence="1 2" key="1">
    <citation type="journal article" date="2020" name="Microorganisms">
        <title>Osmotic Adaptation and Compatible Solute Biosynthesis of Phototrophic Bacteria as Revealed from Genome Analyses.</title>
        <authorList>
            <person name="Imhoff J.F."/>
            <person name="Rahn T."/>
            <person name="Kunzel S."/>
            <person name="Keller A."/>
            <person name="Neulinger S.C."/>
        </authorList>
    </citation>
    <scope>NUCLEOTIDE SEQUENCE [LARGE SCALE GENOMIC DNA]</scope>
    <source>
        <strain evidence="1 2">DSM 9895</strain>
    </source>
</reference>
<name>A0ABS1DBJ0_9PROT</name>
<gene>
    <name evidence="1" type="ORF">CKO28_02605</name>
</gene>
<organism evidence="1 2">
    <name type="scientific">Rhodovibrio sodomensis</name>
    <dbReference type="NCBI Taxonomy" id="1088"/>
    <lineage>
        <taxon>Bacteria</taxon>
        <taxon>Pseudomonadati</taxon>
        <taxon>Pseudomonadota</taxon>
        <taxon>Alphaproteobacteria</taxon>
        <taxon>Rhodospirillales</taxon>
        <taxon>Rhodovibrionaceae</taxon>
        <taxon>Rhodovibrio</taxon>
    </lineage>
</organism>